<gene>
    <name evidence="2" type="ORF">ACFQMJ_32620</name>
</gene>
<accession>A0ABW2FJF3</accession>
<comment type="caution">
    <text evidence="2">The sequence shown here is derived from an EMBL/GenBank/DDBJ whole genome shotgun (WGS) entry which is preliminary data.</text>
</comment>
<evidence type="ECO:0000313" key="2">
    <source>
        <dbReference type="EMBL" id="MFC7153293.1"/>
    </source>
</evidence>
<dbReference type="EMBL" id="JBHTAI010000032">
    <property type="protein sequence ID" value="MFC7153293.1"/>
    <property type="molecule type" value="Genomic_DNA"/>
</dbReference>
<dbReference type="RefSeq" id="WP_378048942.1">
    <property type="nucleotide sequence ID" value="NZ_JBHMDN010000019.1"/>
</dbReference>
<dbReference type="Gene3D" id="3.40.50.12580">
    <property type="match status" value="1"/>
</dbReference>
<sequence length="488" mass="55421">MFLSMKNKILALFGSISEMLAEIGKMTDKRRAIEDCSAALAAILNQLNKEESSLQRSKQKLLEIQAEFAALYSDASLINNIAIKTLDQQVEVLREIVAAEIKPKLKIVFFPYKASMWDSLETIYEAAAIDPDCEAKVVPIPYYQIAGDKEIPTYEGNQFPAHIPITHYNEYDLAYEEPDVIYVHNIYDQYNTITRVHEVFFTSNLKQYTGMLVYVPYHISSFIAPSEGEKSLAYNIPTIHNVDRVVLVNDTLKEAAIRDGVPKEKLLVLGTPKLDGMLRALRSNEQAYPEEWKERVKGKKVFVFETPCLMFAQNFFQRFEKMMEIFNLPHMVDNSILIWRPHPLTEASIYKYTPVFSEYYTNLIRSIKEGDSLYSHIIFDESPDYFSALKVADMLITCGGSLLSAYLLTEKPILYWGGQLPEGSLITNDAFYYTVNRELPAPEVAKMIGRGEDPCAHHRKGLASSVYVNADGTSGVKIYQAIKDSLLV</sequence>
<protein>
    <recommendedName>
        <fullName evidence="4">CDP-glycerol:poly(Glycerophosphate) glycerophosphotransferase</fullName>
    </recommendedName>
</protein>
<keyword evidence="1" id="KW-0175">Coiled coil</keyword>
<dbReference type="InterPro" id="IPR043148">
    <property type="entry name" value="TagF_C"/>
</dbReference>
<evidence type="ECO:0000256" key="1">
    <source>
        <dbReference type="SAM" id="Coils"/>
    </source>
</evidence>
<keyword evidence="3" id="KW-1185">Reference proteome</keyword>
<feature type="coiled-coil region" evidence="1">
    <location>
        <begin position="40"/>
        <end position="67"/>
    </location>
</feature>
<evidence type="ECO:0000313" key="3">
    <source>
        <dbReference type="Proteomes" id="UP001596378"/>
    </source>
</evidence>
<dbReference type="Proteomes" id="UP001596378">
    <property type="component" value="Unassembled WGS sequence"/>
</dbReference>
<evidence type="ECO:0008006" key="4">
    <source>
        <dbReference type="Google" id="ProtNLM"/>
    </source>
</evidence>
<organism evidence="2 3">
    <name type="scientific">Cohnella cellulosilytica</name>
    <dbReference type="NCBI Taxonomy" id="986710"/>
    <lineage>
        <taxon>Bacteria</taxon>
        <taxon>Bacillati</taxon>
        <taxon>Bacillota</taxon>
        <taxon>Bacilli</taxon>
        <taxon>Bacillales</taxon>
        <taxon>Paenibacillaceae</taxon>
        <taxon>Cohnella</taxon>
    </lineage>
</organism>
<proteinExistence type="predicted"/>
<reference evidence="3" key="1">
    <citation type="journal article" date="2019" name="Int. J. Syst. Evol. Microbiol.">
        <title>The Global Catalogue of Microorganisms (GCM) 10K type strain sequencing project: providing services to taxonomists for standard genome sequencing and annotation.</title>
        <authorList>
            <consortium name="The Broad Institute Genomics Platform"/>
            <consortium name="The Broad Institute Genome Sequencing Center for Infectious Disease"/>
            <person name="Wu L."/>
            <person name="Ma J."/>
        </authorList>
    </citation>
    <scope>NUCLEOTIDE SEQUENCE [LARGE SCALE GENOMIC DNA]</scope>
    <source>
        <strain evidence="3">KCTC 12907</strain>
    </source>
</reference>
<name>A0ABW2FJF3_9BACL</name>
<dbReference type="SUPFAM" id="SSF53756">
    <property type="entry name" value="UDP-Glycosyltransferase/glycogen phosphorylase"/>
    <property type="match status" value="1"/>
</dbReference>